<protein>
    <recommendedName>
        <fullName evidence="4">DUF3108 domain-containing protein</fullName>
    </recommendedName>
</protein>
<reference evidence="2 3" key="1">
    <citation type="submission" date="2024-03" db="EMBL/GenBank/DDBJ databases">
        <title>Ignisphaera cupida sp. nov., a hyperthermophilic hydrolytic archaeon from a hot spring of Kamchatka, and proposal of Ignisphaeraceae fam. nov.</title>
        <authorList>
            <person name="Podosokorskaya O.A."/>
            <person name="Elcheninov A.G."/>
            <person name="Maltseva A.I."/>
            <person name="Zayulina K.S."/>
            <person name="Novikov A."/>
            <person name="Merkel A.Y."/>
        </authorList>
    </citation>
    <scope>NUCLEOTIDE SEQUENCE [LARGE SCALE GENOMIC DNA]</scope>
    <source>
        <strain evidence="2 3">38H-sp</strain>
    </source>
</reference>
<dbReference type="EMBL" id="JBCHKQ010000003">
    <property type="protein sequence ID" value="MEM5948409.1"/>
    <property type="molecule type" value="Genomic_DNA"/>
</dbReference>
<gene>
    <name evidence="2" type="ORF">WKV44_07610</name>
</gene>
<comment type="caution">
    <text evidence="2">The sequence shown here is derived from an EMBL/GenBank/DDBJ whole genome shotgun (WGS) entry which is preliminary data.</text>
</comment>
<accession>A0ABU9UCL5</accession>
<name>A0ABU9UCL5_9SPIR</name>
<evidence type="ECO:0000256" key="1">
    <source>
        <dbReference type="SAM" id="SignalP"/>
    </source>
</evidence>
<evidence type="ECO:0008006" key="4">
    <source>
        <dbReference type="Google" id="ProtNLM"/>
    </source>
</evidence>
<dbReference type="Proteomes" id="UP001466331">
    <property type="component" value="Unassembled WGS sequence"/>
</dbReference>
<keyword evidence="1" id="KW-0732">Signal</keyword>
<dbReference type="RefSeq" id="WP_420069858.1">
    <property type="nucleotide sequence ID" value="NZ_JBCHKQ010000003.1"/>
</dbReference>
<feature type="signal peptide" evidence="1">
    <location>
        <begin position="1"/>
        <end position="21"/>
    </location>
</feature>
<keyword evidence="3" id="KW-1185">Reference proteome</keyword>
<feature type="chain" id="PRO_5047300171" description="DUF3108 domain-containing protein" evidence="1">
    <location>
        <begin position="22"/>
        <end position="228"/>
    </location>
</feature>
<organism evidence="2 3">
    <name type="scientific">Rarispira pelagica</name>
    <dbReference type="NCBI Taxonomy" id="3141764"/>
    <lineage>
        <taxon>Bacteria</taxon>
        <taxon>Pseudomonadati</taxon>
        <taxon>Spirochaetota</taxon>
        <taxon>Spirochaetia</taxon>
        <taxon>Winmispirales</taxon>
        <taxon>Winmispiraceae</taxon>
        <taxon>Rarispira</taxon>
    </lineage>
</organism>
<evidence type="ECO:0000313" key="3">
    <source>
        <dbReference type="Proteomes" id="UP001466331"/>
    </source>
</evidence>
<proteinExistence type="predicted"/>
<sequence>MKIRIITALFLFCFLINNAFSNDITSKTYVYKVENKKDNSIERTVYKVRNKNGHLIIELESKDNTWTAIQDGMFTIAWDFNSDKAKIHLEADRKKKTLSSITTDKGKNKTKEKNIDIKENIPFMNCFEFGFIPFIKNQKLDKMEFYVFRADTGELIKMVATKKDVEKINIMGKDILAIRVEITLAGWMGAFWNSTYWYDKDTGILVQFKGTLGPPGSPELFSVLEKIE</sequence>
<evidence type="ECO:0000313" key="2">
    <source>
        <dbReference type="EMBL" id="MEM5948409.1"/>
    </source>
</evidence>